<evidence type="ECO:0000313" key="2">
    <source>
        <dbReference type="Proteomes" id="UP000076858"/>
    </source>
</evidence>
<sequence>MICTMISLYYLSHVSYPIALWSLVGIELGQEYYPENEHRDYHDGVTEPFLNSLKPLKRSSLCHRSKL</sequence>
<accession>A0A0N8DLT7</accession>
<organism evidence="1 2">
    <name type="scientific">Daphnia magna</name>
    <dbReference type="NCBI Taxonomy" id="35525"/>
    <lineage>
        <taxon>Eukaryota</taxon>
        <taxon>Metazoa</taxon>
        <taxon>Ecdysozoa</taxon>
        <taxon>Arthropoda</taxon>
        <taxon>Crustacea</taxon>
        <taxon>Branchiopoda</taxon>
        <taxon>Diplostraca</taxon>
        <taxon>Cladocera</taxon>
        <taxon>Anomopoda</taxon>
        <taxon>Daphniidae</taxon>
        <taxon>Daphnia</taxon>
    </lineage>
</organism>
<comment type="caution">
    <text evidence="1">The sequence shown here is derived from an EMBL/GenBank/DDBJ whole genome shotgun (WGS) entry which is preliminary data.</text>
</comment>
<dbReference type="EMBL" id="LRGB01000671">
    <property type="protein sequence ID" value="KZS17064.1"/>
    <property type="molecule type" value="Genomic_DNA"/>
</dbReference>
<evidence type="ECO:0000313" key="1">
    <source>
        <dbReference type="EMBL" id="KZS17064.1"/>
    </source>
</evidence>
<gene>
    <name evidence="1" type="ORF">APZ42_017096</name>
</gene>
<keyword evidence="2" id="KW-1185">Reference proteome</keyword>
<name>A0A0N8DLT7_9CRUS</name>
<dbReference type="AlphaFoldDB" id="A0A0N8DLT7"/>
<reference evidence="1 2" key="1">
    <citation type="submission" date="2016-03" db="EMBL/GenBank/DDBJ databases">
        <title>EvidentialGene: Evidence-directed Construction of Genes on Genomes.</title>
        <authorList>
            <person name="Gilbert D.G."/>
            <person name="Choi J.-H."/>
            <person name="Mockaitis K."/>
            <person name="Colbourne J."/>
            <person name="Pfrender M."/>
        </authorList>
    </citation>
    <scope>NUCLEOTIDE SEQUENCE [LARGE SCALE GENOMIC DNA]</scope>
    <source>
        <strain evidence="1 2">Xinb3</strain>
        <tissue evidence="1">Complete organism</tissue>
    </source>
</reference>
<dbReference type="Proteomes" id="UP000076858">
    <property type="component" value="Unassembled WGS sequence"/>
</dbReference>
<proteinExistence type="predicted"/>
<protein>
    <submittedName>
        <fullName evidence="1">Uncharacterized protein</fullName>
    </submittedName>
</protein>